<evidence type="ECO:0000313" key="1">
    <source>
        <dbReference type="EMBL" id="MDK2122719.1"/>
    </source>
</evidence>
<proteinExistence type="predicted"/>
<evidence type="ECO:0008006" key="3">
    <source>
        <dbReference type="Google" id="ProtNLM"/>
    </source>
</evidence>
<sequence length="64" mass="6711">MSEIKVLKQEELTAVAGGQQGEIVATLLGRVRGDNTKGGSAKGEILSTLLRRIDDEDTKGGGEL</sequence>
<dbReference type="RefSeq" id="WP_284098997.1">
    <property type="nucleotide sequence ID" value="NZ_JARRAF010000001.1"/>
</dbReference>
<dbReference type="Proteomes" id="UP001172778">
    <property type="component" value="Unassembled WGS sequence"/>
</dbReference>
<gene>
    <name evidence="1" type="ORF">PZA18_01510</name>
</gene>
<dbReference type="EMBL" id="JARRAF010000001">
    <property type="protein sequence ID" value="MDK2122719.1"/>
    <property type="molecule type" value="Genomic_DNA"/>
</dbReference>
<name>A0ABT7DRM9_9NEIS</name>
<reference evidence="1" key="1">
    <citation type="submission" date="2023-03" db="EMBL/GenBank/DDBJ databases">
        <title>Chitinimonas shenzhenensis gen. nov., sp. nov., a novel member of family Burkholderiaceae isolated from activated sludge collected in Shen Zhen, China.</title>
        <authorList>
            <person name="Wang X."/>
        </authorList>
    </citation>
    <scope>NUCLEOTIDE SEQUENCE</scope>
    <source>
        <strain evidence="1">DQS-5</strain>
    </source>
</reference>
<comment type="caution">
    <text evidence="1">The sequence shown here is derived from an EMBL/GenBank/DDBJ whole genome shotgun (WGS) entry which is preliminary data.</text>
</comment>
<evidence type="ECO:0000313" key="2">
    <source>
        <dbReference type="Proteomes" id="UP001172778"/>
    </source>
</evidence>
<organism evidence="1 2">
    <name type="scientific">Parachitinimonas caeni</name>
    <dbReference type="NCBI Taxonomy" id="3031301"/>
    <lineage>
        <taxon>Bacteria</taxon>
        <taxon>Pseudomonadati</taxon>
        <taxon>Pseudomonadota</taxon>
        <taxon>Betaproteobacteria</taxon>
        <taxon>Neisseriales</taxon>
        <taxon>Chitinibacteraceae</taxon>
        <taxon>Parachitinimonas</taxon>
    </lineage>
</organism>
<protein>
    <recommendedName>
        <fullName evidence="3">Bacteriocin-like protein</fullName>
    </recommendedName>
</protein>
<accession>A0ABT7DRM9</accession>
<keyword evidence="2" id="KW-1185">Reference proteome</keyword>